<evidence type="ECO:0000313" key="4">
    <source>
        <dbReference type="Proteomes" id="UP001498421"/>
    </source>
</evidence>
<feature type="domain" description="PD-(D/E)XK nuclease-like" evidence="2">
    <location>
        <begin position="194"/>
        <end position="443"/>
    </location>
</feature>
<dbReference type="Proteomes" id="UP001498421">
    <property type="component" value="Unassembled WGS sequence"/>
</dbReference>
<name>A0ABR1H2G8_9HYPO</name>
<feature type="compositionally biased region" description="Low complexity" evidence="1">
    <location>
        <begin position="8"/>
        <end position="20"/>
    </location>
</feature>
<feature type="region of interest" description="Disordered" evidence="1">
    <location>
        <begin position="177"/>
        <end position="197"/>
    </location>
</feature>
<proteinExistence type="predicted"/>
<dbReference type="EMBL" id="JAZAVK010000255">
    <property type="protein sequence ID" value="KAK7415128.1"/>
    <property type="molecule type" value="Genomic_DNA"/>
</dbReference>
<protein>
    <recommendedName>
        <fullName evidence="2">PD-(D/E)XK nuclease-like domain-containing protein</fullName>
    </recommendedName>
</protein>
<gene>
    <name evidence="3" type="ORF">QQZ08_012435</name>
</gene>
<dbReference type="Pfam" id="PF20516">
    <property type="entry name" value="PDDEXK_12"/>
    <property type="match status" value="1"/>
</dbReference>
<keyword evidence="4" id="KW-1185">Reference proteome</keyword>
<sequence length="456" mass="50151">MTPPPSGPTGSSAGRPGGSPKRQRLDSPEFEDDGVIRDEDTQRTPRSIQSAPLEHRPILMRRISNVPSLPPSQSSCASYTAASLPPSEGSPPRPEGSPTRGRRSPVRSPVKNGNSLRAMDVPVVPVPLGNSPLDVLPSHVHDLFQSIQDITMDHECFIPSEVKEPIKSMVSRAKDRWFIPPNETPTPNSGDAYQWTRKPRSPTDIAIAELDTFRDIEERAQECELHECGECTWNSRVHDPLLWHALSGHATVHVEPSQVATIATPFIPSTGGRGGGSVIGSKMIDYSLTLRLNQGVPDPILEDAPGPDTRLMNAIARRVWSQPSDSQSFNQTLYSPLQFCPIACNIETKSAASNGDGKLQLSVWTAAWYRRMQKLLPDGSPMVTLPLIRVMAHSWFLSFAVHRGKRIEIVGEHDIGNTATLMGIYQLNAVLRKIANWIATSYRGWLEGIILKDPQS</sequence>
<evidence type="ECO:0000259" key="2">
    <source>
        <dbReference type="Pfam" id="PF20516"/>
    </source>
</evidence>
<organism evidence="3 4">
    <name type="scientific">Neonectria magnoliae</name>
    <dbReference type="NCBI Taxonomy" id="2732573"/>
    <lineage>
        <taxon>Eukaryota</taxon>
        <taxon>Fungi</taxon>
        <taxon>Dikarya</taxon>
        <taxon>Ascomycota</taxon>
        <taxon>Pezizomycotina</taxon>
        <taxon>Sordariomycetes</taxon>
        <taxon>Hypocreomycetidae</taxon>
        <taxon>Hypocreales</taxon>
        <taxon>Nectriaceae</taxon>
        <taxon>Neonectria</taxon>
    </lineage>
</organism>
<accession>A0ABR1H2G8</accession>
<feature type="compositionally biased region" description="Basic and acidic residues" evidence="1">
    <location>
        <begin position="34"/>
        <end position="43"/>
    </location>
</feature>
<evidence type="ECO:0000313" key="3">
    <source>
        <dbReference type="EMBL" id="KAK7415128.1"/>
    </source>
</evidence>
<reference evidence="3 4" key="1">
    <citation type="journal article" date="2025" name="Microbiol. Resour. Announc.">
        <title>Draft genome sequences for Neonectria magnoliae and Neonectria punicea, canker pathogens of Liriodendron tulipifera and Acer saccharum in West Virginia.</title>
        <authorList>
            <person name="Petronek H.M."/>
            <person name="Kasson M.T."/>
            <person name="Metheny A.M."/>
            <person name="Stauder C.M."/>
            <person name="Lovett B."/>
            <person name="Lynch S.C."/>
            <person name="Garnas J.R."/>
            <person name="Kasson L.R."/>
            <person name="Stajich J.E."/>
        </authorList>
    </citation>
    <scope>NUCLEOTIDE SEQUENCE [LARGE SCALE GENOMIC DNA]</scope>
    <source>
        <strain evidence="3 4">NRRL 64651</strain>
    </source>
</reference>
<evidence type="ECO:0000256" key="1">
    <source>
        <dbReference type="SAM" id="MobiDB-lite"/>
    </source>
</evidence>
<feature type="region of interest" description="Disordered" evidence="1">
    <location>
        <begin position="1"/>
        <end position="116"/>
    </location>
</feature>
<feature type="compositionally biased region" description="Polar residues" evidence="1">
    <location>
        <begin position="65"/>
        <end position="81"/>
    </location>
</feature>
<comment type="caution">
    <text evidence="3">The sequence shown here is derived from an EMBL/GenBank/DDBJ whole genome shotgun (WGS) entry which is preliminary data.</text>
</comment>
<dbReference type="InterPro" id="IPR046797">
    <property type="entry name" value="PDDEXK_12"/>
</dbReference>